<dbReference type="Gene3D" id="3.30.420.150">
    <property type="entry name" value="Exopolyphosphatase. Domain 2"/>
    <property type="match status" value="1"/>
</dbReference>
<dbReference type="PANTHER" id="PTHR11782">
    <property type="entry name" value="ADENOSINE/GUANOSINE DIPHOSPHATASE"/>
    <property type="match status" value="1"/>
</dbReference>
<proteinExistence type="inferred from homology"/>
<feature type="region of interest" description="Disordered" evidence="6">
    <location>
        <begin position="1"/>
        <end position="32"/>
    </location>
</feature>
<sequence length="525" mass="58069">MRRAIARSKAPDSTAMATTNSSKPRISPPTSSKRHKGCSFLLVCFSLVIVFLIVHLFFTFSSRDSNSPSYSIIIDAGSTGSRVHVIGYRMLSGAKSVPVSVDFGISGSKKVVPGLSAFALDPDNAGKSLIELIDFAEGMVEKDLWDQTEIRLMATAGLRLLDSVTTDRILDSCRKVLRLSGFVFEDKWASVISGADEGIYAWVAANYAMGTLGGNPKDTTGIFELGGASAQVTFVSNEPLPEEFLHVVKFGEIKYNLYTHSFLHLGQNVAYESLHDLLTSTKQNSAGESIEQAIYGDPCTPRGYLQGAKSFKISTSYAVGNYTECRSAAYALLQQGKDKCAYPECHIGSAFIPKLNGRFLATENFFHTSKFFGLGRRSFLSELILAGQQFCSEDWSKLKRKYQLIDEKELLLYCFSSAYIVALLHDSLGISLDDERVDFANKVGDVPVDWALGAFVMLKASTDDTGDQHWVNFLARYDLSGVSSLLFFPMLLVFAAWSILRCKKPQFKTIYDLEKGRYIITRIKR</sequence>
<evidence type="ECO:0000256" key="6">
    <source>
        <dbReference type="SAM" id="MobiDB-lite"/>
    </source>
</evidence>
<name>A0A9Q0CWR5_9POAL</name>
<dbReference type="EMBL" id="JAMQYH010000001">
    <property type="protein sequence ID" value="KAJ1701358.1"/>
    <property type="molecule type" value="Genomic_DNA"/>
</dbReference>
<evidence type="ECO:0000313" key="8">
    <source>
        <dbReference type="EMBL" id="KAJ1701358.1"/>
    </source>
</evidence>
<dbReference type="GO" id="GO:0017110">
    <property type="term" value="F:nucleoside diphosphate phosphatase activity"/>
    <property type="evidence" value="ECO:0007669"/>
    <property type="project" value="TreeGrafter"/>
</dbReference>
<keyword evidence="9" id="KW-1185">Reference proteome</keyword>
<evidence type="ECO:0000256" key="2">
    <source>
        <dbReference type="ARBA" id="ARBA00022801"/>
    </source>
</evidence>
<dbReference type="InterPro" id="IPR000407">
    <property type="entry name" value="GDA1_CD39_NTPase"/>
</dbReference>
<dbReference type="PROSITE" id="PS01238">
    <property type="entry name" value="GDA1_CD39_NTPASE"/>
    <property type="match status" value="1"/>
</dbReference>
<keyword evidence="4" id="KW-0547">Nucleotide-binding</keyword>
<dbReference type="Pfam" id="PF01150">
    <property type="entry name" value="GDA1_CD39"/>
    <property type="match status" value="1"/>
</dbReference>
<feature type="active site" description="Proton acceptor" evidence="3">
    <location>
        <position position="197"/>
    </location>
</feature>
<keyword evidence="7" id="KW-0812">Transmembrane</keyword>
<feature type="transmembrane region" description="Helical" evidence="7">
    <location>
        <begin position="481"/>
        <end position="500"/>
    </location>
</feature>
<keyword evidence="7" id="KW-1133">Transmembrane helix</keyword>
<dbReference type="Gene3D" id="3.30.420.40">
    <property type="match status" value="1"/>
</dbReference>
<keyword evidence="2 5" id="KW-0378">Hydrolase</keyword>
<evidence type="ECO:0000256" key="4">
    <source>
        <dbReference type="PIRSR" id="PIRSR600407-2"/>
    </source>
</evidence>
<gene>
    <name evidence="8" type="ORF">LUZ63_001137</name>
</gene>
<dbReference type="PANTHER" id="PTHR11782:SF79">
    <property type="entry name" value="OS08G0436100 PROTEIN"/>
    <property type="match status" value="1"/>
</dbReference>
<feature type="transmembrane region" description="Helical" evidence="7">
    <location>
        <begin position="40"/>
        <end position="60"/>
    </location>
</feature>
<keyword evidence="7" id="KW-0472">Membrane</keyword>
<feature type="binding site" evidence="4">
    <location>
        <begin position="227"/>
        <end position="231"/>
    </location>
    <ligand>
        <name>ATP</name>
        <dbReference type="ChEBI" id="CHEBI:30616"/>
    </ligand>
</feature>
<comment type="similarity">
    <text evidence="1 5">Belongs to the GDA1/CD39 NTPase family.</text>
</comment>
<dbReference type="GO" id="GO:0016020">
    <property type="term" value="C:membrane"/>
    <property type="evidence" value="ECO:0007669"/>
    <property type="project" value="TreeGrafter"/>
</dbReference>
<dbReference type="AlphaFoldDB" id="A0A9Q0CWR5"/>
<evidence type="ECO:0000256" key="1">
    <source>
        <dbReference type="ARBA" id="ARBA00009283"/>
    </source>
</evidence>
<dbReference type="Proteomes" id="UP001151287">
    <property type="component" value="Unassembled WGS sequence"/>
</dbReference>
<reference evidence="8" key="1">
    <citation type="journal article" date="2022" name="Cell">
        <title>Repeat-based holocentromeres influence genome architecture and karyotype evolution.</title>
        <authorList>
            <person name="Hofstatter P.G."/>
            <person name="Thangavel G."/>
            <person name="Lux T."/>
            <person name="Neumann P."/>
            <person name="Vondrak T."/>
            <person name="Novak P."/>
            <person name="Zhang M."/>
            <person name="Costa L."/>
            <person name="Castellani M."/>
            <person name="Scott A."/>
            <person name="Toegelov H."/>
            <person name="Fuchs J."/>
            <person name="Mata-Sucre Y."/>
            <person name="Dias Y."/>
            <person name="Vanzela A.L.L."/>
            <person name="Huettel B."/>
            <person name="Almeida C.C.S."/>
            <person name="Simkova H."/>
            <person name="Souza G."/>
            <person name="Pedrosa-Harand A."/>
            <person name="Macas J."/>
            <person name="Mayer K.F.X."/>
            <person name="Houben A."/>
            <person name="Marques A."/>
        </authorList>
    </citation>
    <scope>NUCLEOTIDE SEQUENCE</scope>
    <source>
        <strain evidence="8">RhyBre1mFocal</strain>
    </source>
</reference>
<evidence type="ECO:0008006" key="10">
    <source>
        <dbReference type="Google" id="ProtNLM"/>
    </source>
</evidence>
<comment type="caution">
    <text evidence="8">The sequence shown here is derived from an EMBL/GenBank/DDBJ whole genome shotgun (WGS) entry which is preliminary data.</text>
</comment>
<evidence type="ECO:0000256" key="7">
    <source>
        <dbReference type="SAM" id="Phobius"/>
    </source>
</evidence>
<evidence type="ECO:0000256" key="3">
    <source>
        <dbReference type="PIRSR" id="PIRSR600407-1"/>
    </source>
</evidence>
<organism evidence="8 9">
    <name type="scientific">Rhynchospora breviuscula</name>
    <dbReference type="NCBI Taxonomy" id="2022672"/>
    <lineage>
        <taxon>Eukaryota</taxon>
        <taxon>Viridiplantae</taxon>
        <taxon>Streptophyta</taxon>
        <taxon>Embryophyta</taxon>
        <taxon>Tracheophyta</taxon>
        <taxon>Spermatophyta</taxon>
        <taxon>Magnoliopsida</taxon>
        <taxon>Liliopsida</taxon>
        <taxon>Poales</taxon>
        <taxon>Cyperaceae</taxon>
        <taxon>Cyperoideae</taxon>
        <taxon>Rhynchosporeae</taxon>
        <taxon>Rhynchospora</taxon>
    </lineage>
</organism>
<dbReference type="GO" id="GO:0005524">
    <property type="term" value="F:ATP binding"/>
    <property type="evidence" value="ECO:0007669"/>
    <property type="project" value="UniProtKB-KW"/>
</dbReference>
<feature type="compositionally biased region" description="Polar residues" evidence="6">
    <location>
        <begin position="15"/>
        <end position="31"/>
    </location>
</feature>
<dbReference type="GO" id="GO:0009134">
    <property type="term" value="P:nucleoside diphosphate catabolic process"/>
    <property type="evidence" value="ECO:0007669"/>
    <property type="project" value="TreeGrafter"/>
</dbReference>
<accession>A0A9Q0CWR5</accession>
<evidence type="ECO:0000256" key="5">
    <source>
        <dbReference type="RuleBase" id="RU003833"/>
    </source>
</evidence>
<dbReference type="OrthoDB" id="6372431at2759"/>
<evidence type="ECO:0000313" key="9">
    <source>
        <dbReference type="Proteomes" id="UP001151287"/>
    </source>
</evidence>
<keyword evidence="4" id="KW-0067">ATP-binding</keyword>
<protein>
    <recommendedName>
        <fullName evidence="10">Apyrase 6</fullName>
    </recommendedName>
</protein>